<evidence type="ECO:0000313" key="7">
    <source>
        <dbReference type="EMBL" id="RTE66470.1"/>
    </source>
</evidence>
<proteinExistence type="inferred from homology"/>
<evidence type="ECO:0000256" key="3">
    <source>
        <dbReference type="ARBA" id="ARBA00022692"/>
    </source>
</evidence>
<dbReference type="OrthoDB" id="8215804at2"/>
<reference evidence="7 8" key="1">
    <citation type="submission" date="2018-11" db="EMBL/GenBank/DDBJ databases">
        <title>The draft genome sequence of Amphritea opalescens ANRC-JH13T.</title>
        <authorList>
            <person name="Fang Z."/>
            <person name="Zhang Y."/>
            <person name="Han X."/>
        </authorList>
    </citation>
    <scope>NUCLEOTIDE SEQUENCE [LARGE SCALE GENOMIC DNA]</scope>
    <source>
        <strain evidence="7 8">ANRC-JH13</strain>
    </source>
</reference>
<dbReference type="Proteomes" id="UP000283087">
    <property type="component" value="Unassembled WGS sequence"/>
</dbReference>
<feature type="transmembrane region" description="Helical" evidence="6">
    <location>
        <begin position="320"/>
        <end position="341"/>
    </location>
</feature>
<organism evidence="7 8">
    <name type="scientific">Amphritea opalescens</name>
    <dbReference type="NCBI Taxonomy" id="2490544"/>
    <lineage>
        <taxon>Bacteria</taxon>
        <taxon>Pseudomonadati</taxon>
        <taxon>Pseudomonadota</taxon>
        <taxon>Gammaproteobacteria</taxon>
        <taxon>Oceanospirillales</taxon>
        <taxon>Oceanospirillaceae</taxon>
        <taxon>Amphritea</taxon>
    </lineage>
</organism>
<name>A0A430KSM1_9GAMM</name>
<dbReference type="RefSeq" id="WP_126158069.1">
    <property type="nucleotide sequence ID" value="NZ_RQXW01000005.1"/>
</dbReference>
<dbReference type="AlphaFoldDB" id="A0A430KSM1"/>
<evidence type="ECO:0000256" key="2">
    <source>
        <dbReference type="ARBA" id="ARBA00008333"/>
    </source>
</evidence>
<evidence type="ECO:0000256" key="5">
    <source>
        <dbReference type="ARBA" id="ARBA00023136"/>
    </source>
</evidence>
<dbReference type="GO" id="GO:0033573">
    <property type="term" value="C:high-affinity iron permease complex"/>
    <property type="evidence" value="ECO:0007669"/>
    <property type="project" value="InterPro"/>
</dbReference>
<feature type="transmembrane region" description="Helical" evidence="6">
    <location>
        <begin position="427"/>
        <end position="445"/>
    </location>
</feature>
<feature type="transmembrane region" description="Helical" evidence="6">
    <location>
        <begin position="465"/>
        <end position="486"/>
    </location>
</feature>
<accession>A0A430KSM1</accession>
<dbReference type="InterPro" id="IPR004923">
    <property type="entry name" value="FTR1/Fip1/EfeU"/>
</dbReference>
<dbReference type="PANTHER" id="PTHR31632:SF2">
    <property type="entry name" value="PLASMA MEMBRANE IRON PERMEASE"/>
    <property type="match status" value="1"/>
</dbReference>
<sequence>MDKLYSKVNVYRLLSRLIIGCVIAFSLPLSAAEKVNFAPAYIALSDAIGATKSDQQEVAKQDLVAMQRYLDSLNIADTAKKQLVISALENASENPTVNHLTALSASLIQLEKYVNPVDYATLRKQFIKRVMPSYHAMANAVAKQDMAELQSTFRTFNQAWAKRERVVHETSMGHYGRMETALALLNVAKARENPSWDEIAEQSNILGETLRSFNNGETIATSGSDMSLAEGISLLNTALSDYQQNDSEAGNQRVLAFIQNWPVFESDVSTRSPRLYTQVESQLPLIIAADGDEKSQAELGTLITELSALNPSANYTAMDAALILLREGLEALFIVMALFSAMQAAQQQRGQRWVVGGAAIGLAASLILAWALVRFLPSNLAGSTREVLEGVVGLFAVVMMLFVGIWLHGKSSAVAWKKFLHKHSTAAVTAGSFLSLATLSFLAVFREGAETVLFYAGILPKIALSQFFLGIVIALVILAIVAVIILRTSVKLPIPVLFKIFTWLIYFLGFKMLGVSIHALQLTGHINITVLEWLPTINVIGFYPSVETLIGHAIYLLIVIVSIGWQRRQQRC</sequence>
<keyword evidence="5 6" id="KW-0472">Membrane</keyword>
<keyword evidence="8" id="KW-1185">Reference proteome</keyword>
<evidence type="ECO:0000313" key="8">
    <source>
        <dbReference type="Proteomes" id="UP000283087"/>
    </source>
</evidence>
<feature type="transmembrane region" description="Helical" evidence="6">
    <location>
        <begin position="353"/>
        <end position="375"/>
    </location>
</feature>
<evidence type="ECO:0000256" key="6">
    <source>
        <dbReference type="SAM" id="Phobius"/>
    </source>
</evidence>
<comment type="similarity">
    <text evidence="2">Belongs to the oxidase-dependent Fe transporter (OFeT) (TC 9.A.10.1) family.</text>
</comment>
<comment type="subcellular location">
    <subcellularLocation>
        <location evidence="1">Membrane</location>
        <topology evidence="1">Multi-pass membrane protein</topology>
    </subcellularLocation>
</comment>
<feature type="transmembrane region" description="Helical" evidence="6">
    <location>
        <begin position="387"/>
        <end position="407"/>
    </location>
</feature>
<dbReference type="EMBL" id="RQXW01000005">
    <property type="protein sequence ID" value="RTE66470.1"/>
    <property type="molecule type" value="Genomic_DNA"/>
</dbReference>
<dbReference type="Pfam" id="PF03239">
    <property type="entry name" value="FTR1"/>
    <property type="match status" value="1"/>
</dbReference>
<evidence type="ECO:0000256" key="1">
    <source>
        <dbReference type="ARBA" id="ARBA00004141"/>
    </source>
</evidence>
<comment type="caution">
    <text evidence="7">The sequence shown here is derived from an EMBL/GenBank/DDBJ whole genome shotgun (WGS) entry which is preliminary data.</text>
</comment>
<feature type="transmembrane region" description="Helical" evidence="6">
    <location>
        <begin position="498"/>
        <end position="520"/>
    </location>
</feature>
<gene>
    <name evidence="7" type="ORF">EH243_07705</name>
</gene>
<dbReference type="GO" id="GO:0015093">
    <property type="term" value="F:ferrous iron transmembrane transporter activity"/>
    <property type="evidence" value="ECO:0007669"/>
    <property type="project" value="TreeGrafter"/>
</dbReference>
<keyword evidence="3 6" id="KW-0812">Transmembrane</keyword>
<evidence type="ECO:0000256" key="4">
    <source>
        <dbReference type="ARBA" id="ARBA00022989"/>
    </source>
</evidence>
<keyword evidence="4 6" id="KW-1133">Transmembrane helix</keyword>
<feature type="transmembrane region" description="Helical" evidence="6">
    <location>
        <begin position="540"/>
        <end position="565"/>
    </location>
</feature>
<protein>
    <submittedName>
        <fullName evidence="7">FTR1 family iron permease</fullName>
    </submittedName>
</protein>
<dbReference type="PANTHER" id="PTHR31632">
    <property type="entry name" value="IRON TRANSPORTER FTH1"/>
    <property type="match status" value="1"/>
</dbReference>